<keyword evidence="1" id="KW-1133">Transmembrane helix</keyword>
<evidence type="ECO:0000313" key="3">
    <source>
        <dbReference type="Proteomes" id="UP000189670"/>
    </source>
</evidence>
<reference evidence="3" key="1">
    <citation type="submission" date="2012-11" db="EMBL/GenBank/DDBJ databases">
        <authorList>
            <person name="Lucero-Rivera Y.E."/>
            <person name="Tovar-Ramirez D."/>
        </authorList>
    </citation>
    <scope>NUCLEOTIDE SEQUENCE [LARGE SCALE GENOMIC DNA]</scope>
    <source>
        <strain evidence="3">Araruama</strain>
    </source>
</reference>
<accession>A0A1V1P2R2</accession>
<organism evidence="2 3">
    <name type="scientific">Candidatus Magnetoglobus multicellularis str. Araruama</name>
    <dbReference type="NCBI Taxonomy" id="890399"/>
    <lineage>
        <taxon>Bacteria</taxon>
        <taxon>Pseudomonadati</taxon>
        <taxon>Thermodesulfobacteriota</taxon>
        <taxon>Desulfobacteria</taxon>
        <taxon>Desulfobacterales</taxon>
        <taxon>Desulfobacteraceae</taxon>
        <taxon>Candidatus Magnetoglobus</taxon>
    </lineage>
</organism>
<evidence type="ECO:0000256" key="1">
    <source>
        <dbReference type="SAM" id="Phobius"/>
    </source>
</evidence>
<gene>
    <name evidence="2" type="ORF">OMM_04208</name>
</gene>
<protein>
    <submittedName>
        <fullName evidence="2">Rod shape-determining protein MreD</fullName>
    </submittedName>
</protein>
<dbReference type="EMBL" id="ATBP01000760">
    <property type="protein sequence ID" value="ETR69025.1"/>
    <property type="molecule type" value="Genomic_DNA"/>
</dbReference>
<feature type="transmembrane region" description="Helical" evidence="1">
    <location>
        <begin position="53"/>
        <end position="83"/>
    </location>
</feature>
<proteinExistence type="predicted"/>
<feature type="transmembrane region" description="Helical" evidence="1">
    <location>
        <begin position="132"/>
        <end position="150"/>
    </location>
</feature>
<keyword evidence="1" id="KW-0472">Membrane</keyword>
<feature type="transmembrane region" description="Helical" evidence="1">
    <location>
        <begin position="6"/>
        <end position="25"/>
    </location>
</feature>
<name>A0A1V1P2R2_9BACT</name>
<dbReference type="Proteomes" id="UP000189670">
    <property type="component" value="Unassembled WGS sequence"/>
</dbReference>
<dbReference type="AlphaFoldDB" id="A0A1V1P2R2"/>
<evidence type="ECO:0000313" key="2">
    <source>
        <dbReference type="EMBL" id="ETR69025.1"/>
    </source>
</evidence>
<feature type="transmembrane region" description="Helical" evidence="1">
    <location>
        <begin position="95"/>
        <end position="120"/>
    </location>
</feature>
<sequence>MIYFFYFGLGLSLIIIQTTIIPFLYFLGRFYDLIIPLVLFLAAHRPLNKGIPLTLVIGFIMDCLSGGAFGLYSITYMWLYLIVGWLTSYVHAHSTILLIFMVAVGTLIENTFFIVTAGTAKSLFTVNALQSFVSQAVWAMITGAFMLIALENIQNMWNRWEAENRGK</sequence>
<keyword evidence="1" id="KW-0812">Transmembrane</keyword>
<comment type="caution">
    <text evidence="2">The sequence shown here is derived from an EMBL/GenBank/DDBJ whole genome shotgun (WGS) entry which is preliminary data.</text>
</comment>